<evidence type="ECO:0000256" key="2">
    <source>
        <dbReference type="ARBA" id="ARBA00023315"/>
    </source>
</evidence>
<sequence length="336" mass="35647">MNFFLSEKPIYIKGPFVALPEKIMSNQDVLNWMGSTQNPAVIGFSTGIKNRRWVNEDQACSDLAVLAAEQLFTAKPKEKQKINQIILATISGDYPSPPSSPLVQYRLGLQSAGAFDIGAACAGFVVGLHTSAALAQTNLGSVLLIASEIRSKFLNKNNFATSVLFGDGAAACSVSQDKEEAEFRFIASALFADGEVSDTVSTPAGGSRLPAAFCQDPEQFYITIKESTALFVKAVHGMADSAKDFLKKLNLITSDIQWLVPHQGNKNLVLSVAKQLDFPEERTIKTVEETGNTSGSSVGIALAQLRTQSGIKSGDKILLVAAGGGGIAACALLEAI</sequence>
<name>A0A0A2ST99_9GAMM</name>
<evidence type="ECO:0000259" key="4">
    <source>
        <dbReference type="Pfam" id="PF08545"/>
    </source>
</evidence>
<dbReference type="STRING" id="1498499.EP47_08730"/>
<dbReference type="GO" id="GO:0006633">
    <property type="term" value="P:fatty acid biosynthetic process"/>
    <property type="evidence" value="ECO:0007669"/>
    <property type="project" value="InterPro"/>
</dbReference>
<keyword evidence="1" id="KW-0808">Transferase</keyword>
<dbReference type="Pfam" id="PF08541">
    <property type="entry name" value="ACP_syn_III_C"/>
    <property type="match status" value="1"/>
</dbReference>
<dbReference type="OrthoDB" id="9815506at2"/>
<dbReference type="SUPFAM" id="SSF53901">
    <property type="entry name" value="Thiolase-like"/>
    <property type="match status" value="1"/>
</dbReference>
<organism evidence="5 6">
    <name type="scientific">Legionella norrlandica</name>
    <dbReference type="NCBI Taxonomy" id="1498499"/>
    <lineage>
        <taxon>Bacteria</taxon>
        <taxon>Pseudomonadati</taxon>
        <taxon>Pseudomonadota</taxon>
        <taxon>Gammaproteobacteria</taxon>
        <taxon>Legionellales</taxon>
        <taxon>Legionellaceae</taxon>
        <taxon>Legionella</taxon>
    </lineage>
</organism>
<dbReference type="Gene3D" id="3.40.47.10">
    <property type="match status" value="1"/>
</dbReference>
<keyword evidence="6" id="KW-1185">Reference proteome</keyword>
<feature type="domain" description="Beta-ketoacyl-[acyl-carrier-protein] synthase III C-terminal" evidence="3">
    <location>
        <begin position="246"/>
        <end position="334"/>
    </location>
</feature>
<evidence type="ECO:0000313" key="5">
    <source>
        <dbReference type="EMBL" id="KGP63972.1"/>
    </source>
</evidence>
<dbReference type="PANTHER" id="PTHR34069">
    <property type="entry name" value="3-OXOACYL-[ACYL-CARRIER-PROTEIN] SYNTHASE 3"/>
    <property type="match status" value="1"/>
</dbReference>
<proteinExistence type="predicted"/>
<dbReference type="PANTHER" id="PTHR34069:SF2">
    <property type="entry name" value="BETA-KETOACYL-[ACYL-CARRIER-PROTEIN] SYNTHASE III"/>
    <property type="match status" value="1"/>
</dbReference>
<dbReference type="GO" id="GO:0044550">
    <property type="term" value="P:secondary metabolite biosynthetic process"/>
    <property type="evidence" value="ECO:0007669"/>
    <property type="project" value="TreeGrafter"/>
</dbReference>
<dbReference type="CDD" id="cd00830">
    <property type="entry name" value="KAS_III"/>
    <property type="match status" value="1"/>
</dbReference>
<protein>
    <submittedName>
        <fullName evidence="5">3-oxoacyl-ACP synthase</fullName>
    </submittedName>
</protein>
<dbReference type="EMBL" id="JNCF01000007">
    <property type="protein sequence ID" value="KGP63972.1"/>
    <property type="molecule type" value="Genomic_DNA"/>
</dbReference>
<feature type="domain" description="Beta-ketoacyl-[acyl-carrier-protein] synthase III N-terminal" evidence="4">
    <location>
        <begin position="115"/>
        <end position="194"/>
    </location>
</feature>
<comment type="caution">
    <text evidence="5">The sequence shown here is derived from an EMBL/GenBank/DDBJ whole genome shotgun (WGS) entry which is preliminary data.</text>
</comment>
<dbReference type="RefSeq" id="WP_035887563.1">
    <property type="nucleotide sequence ID" value="NZ_JNCF01000007.1"/>
</dbReference>
<evidence type="ECO:0000256" key="1">
    <source>
        <dbReference type="ARBA" id="ARBA00022679"/>
    </source>
</evidence>
<reference evidence="5 6" key="1">
    <citation type="submission" date="2014-05" db="EMBL/GenBank/DDBJ databases">
        <authorList>
            <person name="Rizzardi K."/>
            <person name="Winiecka-Krusnell J."/>
            <person name="Ramliden M."/>
            <person name="Alm E."/>
            <person name="Andersson S."/>
            <person name="Byfors S."/>
        </authorList>
    </citation>
    <scope>NUCLEOTIDE SEQUENCE [LARGE SCALE GENOMIC DNA]</scope>
    <source>
        <strain evidence="5 6">LEGN</strain>
    </source>
</reference>
<evidence type="ECO:0000313" key="6">
    <source>
        <dbReference type="Proteomes" id="UP000054422"/>
    </source>
</evidence>
<dbReference type="InterPro" id="IPR016039">
    <property type="entry name" value="Thiolase-like"/>
</dbReference>
<dbReference type="InterPro" id="IPR013751">
    <property type="entry name" value="ACP_syn_III_N"/>
</dbReference>
<dbReference type="Pfam" id="PF08545">
    <property type="entry name" value="ACP_syn_III"/>
    <property type="match status" value="1"/>
</dbReference>
<dbReference type="AlphaFoldDB" id="A0A0A2ST99"/>
<dbReference type="GO" id="GO:0004315">
    <property type="term" value="F:3-oxoacyl-[acyl-carrier-protein] synthase activity"/>
    <property type="evidence" value="ECO:0007669"/>
    <property type="project" value="InterPro"/>
</dbReference>
<dbReference type="Proteomes" id="UP000054422">
    <property type="component" value="Unassembled WGS sequence"/>
</dbReference>
<accession>A0A0A2ST99</accession>
<gene>
    <name evidence="5" type="ORF">EP47_08730</name>
</gene>
<evidence type="ECO:0000259" key="3">
    <source>
        <dbReference type="Pfam" id="PF08541"/>
    </source>
</evidence>
<dbReference type="InterPro" id="IPR013747">
    <property type="entry name" value="ACP_syn_III_C"/>
</dbReference>
<keyword evidence="2" id="KW-0012">Acyltransferase</keyword>